<dbReference type="PROSITE" id="PS51257">
    <property type="entry name" value="PROKAR_LIPOPROTEIN"/>
    <property type="match status" value="1"/>
</dbReference>
<dbReference type="GO" id="GO:0016020">
    <property type="term" value="C:membrane"/>
    <property type="evidence" value="ECO:0007669"/>
    <property type="project" value="UniProtKB-SubCell"/>
</dbReference>
<dbReference type="Gene3D" id="3.30.300.210">
    <property type="entry name" value="Nutrient germinant receptor protein C, domain 3"/>
    <property type="match status" value="1"/>
</dbReference>
<dbReference type="AlphaFoldDB" id="A0A926KVI0"/>
<keyword evidence="5" id="KW-0472">Membrane</keyword>
<dbReference type="EMBL" id="JACVVD010000015">
    <property type="protein sequence ID" value="MBD0384078.1"/>
    <property type="molecule type" value="Genomic_DNA"/>
</dbReference>
<reference evidence="11" key="1">
    <citation type="submission" date="2020-09" db="EMBL/GenBank/DDBJ databases">
        <title>Draft Genome Sequence of Paenibacillus sp. WST5.</title>
        <authorList>
            <person name="Bao Z."/>
        </authorList>
    </citation>
    <scope>NUCLEOTIDE SEQUENCE</scope>
    <source>
        <strain evidence="11">WST5</strain>
    </source>
</reference>
<evidence type="ECO:0000313" key="12">
    <source>
        <dbReference type="Proteomes" id="UP000650466"/>
    </source>
</evidence>
<dbReference type="PANTHER" id="PTHR35789">
    <property type="entry name" value="SPORE GERMINATION PROTEIN B3"/>
    <property type="match status" value="1"/>
</dbReference>
<keyword evidence="12" id="KW-1185">Reference proteome</keyword>
<dbReference type="InterPro" id="IPR008844">
    <property type="entry name" value="Spore_GerAC-like"/>
</dbReference>
<organism evidence="11 12">
    <name type="scientific">Paenibacillus sedimenti</name>
    <dbReference type="NCBI Taxonomy" id="2770274"/>
    <lineage>
        <taxon>Bacteria</taxon>
        <taxon>Bacillati</taxon>
        <taxon>Bacillota</taxon>
        <taxon>Bacilli</taxon>
        <taxon>Bacillales</taxon>
        <taxon>Paenibacillaceae</taxon>
        <taxon>Paenibacillus</taxon>
    </lineage>
</organism>
<feature type="domain" description="Spore germination GerAC-like C-terminal" evidence="9">
    <location>
        <begin position="207"/>
        <end position="376"/>
    </location>
</feature>
<evidence type="ECO:0000313" key="11">
    <source>
        <dbReference type="EMBL" id="MBD0384078.1"/>
    </source>
</evidence>
<evidence type="ECO:0000256" key="2">
    <source>
        <dbReference type="ARBA" id="ARBA00007886"/>
    </source>
</evidence>
<dbReference type="InterPro" id="IPR046953">
    <property type="entry name" value="Spore_GerAC-like_C"/>
</dbReference>
<dbReference type="NCBIfam" id="TIGR02887">
    <property type="entry name" value="spore_ger_x_C"/>
    <property type="match status" value="1"/>
</dbReference>
<dbReference type="PANTHER" id="PTHR35789:SF1">
    <property type="entry name" value="SPORE GERMINATION PROTEIN B3"/>
    <property type="match status" value="1"/>
</dbReference>
<evidence type="ECO:0000256" key="8">
    <source>
        <dbReference type="SAM" id="SignalP"/>
    </source>
</evidence>
<feature type="signal peptide" evidence="8">
    <location>
        <begin position="1"/>
        <end position="23"/>
    </location>
</feature>
<evidence type="ECO:0000256" key="5">
    <source>
        <dbReference type="ARBA" id="ARBA00023136"/>
    </source>
</evidence>
<dbReference type="GO" id="GO:0009847">
    <property type="term" value="P:spore germination"/>
    <property type="evidence" value="ECO:0007669"/>
    <property type="project" value="InterPro"/>
</dbReference>
<name>A0A926KVI0_9BACL</name>
<evidence type="ECO:0000256" key="1">
    <source>
        <dbReference type="ARBA" id="ARBA00004635"/>
    </source>
</evidence>
<keyword evidence="3" id="KW-0309">Germination</keyword>
<evidence type="ECO:0000259" key="10">
    <source>
        <dbReference type="Pfam" id="PF25198"/>
    </source>
</evidence>
<accession>A0A926KVI0</accession>
<dbReference type="RefSeq" id="WP_188177858.1">
    <property type="nucleotide sequence ID" value="NZ_JACVVD010000015.1"/>
</dbReference>
<evidence type="ECO:0000256" key="4">
    <source>
        <dbReference type="ARBA" id="ARBA00022729"/>
    </source>
</evidence>
<dbReference type="Pfam" id="PF25198">
    <property type="entry name" value="Spore_GerAC_N"/>
    <property type="match status" value="1"/>
</dbReference>
<evidence type="ECO:0000256" key="3">
    <source>
        <dbReference type="ARBA" id="ARBA00022544"/>
    </source>
</evidence>
<keyword evidence="6" id="KW-0564">Palmitate</keyword>
<dbReference type="InterPro" id="IPR038501">
    <property type="entry name" value="Spore_GerAC_C_sf"/>
</dbReference>
<comment type="subcellular location">
    <subcellularLocation>
        <location evidence="1">Membrane</location>
        <topology evidence="1">Lipid-anchor</topology>
    </subcellularLocation>
</comment>
<dbReference type="InterPro" id="IPR057336">
    <property type="entry name" value="GerAC_N"/>
</dbReference>
<feature type="domain" description="Spore germination protein N-terminal" evidence="10">
    <location>
        <begin position="27"/>
        <end position="192"/>
    </location>
</feature>
<feature type="chain" id="PRO_5038755396" evidence="8">
    <location>
        <begin position="24"/>
        <end position="385"/>
    </location>
</feature>
<sequence>MMLGKKAQFCLFLCLVLSMPLLAGCWNRKEVNQIFFVSAGGIEKKENKVRLTIQFLRPKEKEQQKKESSAITLTTQGETIFEALRLLNLRVSRKGFWSHAYAIVLSEEIAKEGILPYLDLFRRDHEMRQDMVLIITDKPEQLLRSVPNIEMVLARELKDSMKGGSKFAGIPVFSTLHEVAKMLYSKSPYAAITHVTVDEKSKKFRIDGVSFFQKDRMVGTFKEKDVSGWHWLTGDIKSTIITLPCDKQKKTAAANLSIEIIRATSKLEVIRENRRLTLKVKVKAQSNVGENGCKSDLKKEEEFLRLGKLTSDKVGKIIEHMFDYAQKTIKTDVFGFGSVYYQQYPKSWKTIKPDWNELFSNAEKEIEVDVKVIGSGLIFSEKIGE</sequence>
<gene>
    <name evidence="11" type="ORF">ICC18_28930</name>
</gene>
<proteinExistence type="inferred from homology"/>
<comment type="similarity">
    <text evidence="2">Belongs to the GerABKC lipoprotein family.</text>
</comment>
<dbReference type="Proteomes" id="UP000650466">
    <property type="component" value="Unassembled WGS sequence"/>
</dbReference>
<comment type="caution">
    <text evidence="11">The sequence shown here is derived from an EMBL/GenBank/DDBJ whole genome shotgun (WGS) entry which is preliminary data.</text>
</comment>
<evidence type="ECO:0000256" key="6">
    <source>
        <dbReference type="ARBA" id="ARBA00023139"/>
    </source>
</evidence>
<evidence type="ECO:0000259" key="9">
    <source>
        <dbReference type="Pfam" id="PF05504"/>
    </source>
</evidence>
<keyword evidence="7" id="KW-0449">Lipoprotein</keyword>
<dbReference type="Pfam" id="PF05504">
    <property type="entry name" value="Spore_GerAC"/>
    <property type="match status" value="1"/>
</dbReference>
<evidence type="ECO:0000256" key="7">
    <source>
        <dbReference type="ARBA" id="ARBA00023288"/>
    </source>
</evidence>
<keyword evidence="4 8" id="KW-0732">Signal</keyword>
<dbReference type="Gene3D" id="6.20.190.10">
    <property type="entry name" value="Nutrient germinant receptor protein C, domain 1"/>
    <property type="match status" value="1"/>
</dbReference>
<protein>
    <submittedName>
        <fullName evidence="11">Ger(X)C family spore germination protein</fullName>
    </submittedName>
</protein>